<organism evidence="8 9">
    <name type="scientific">Acidipila rosea</name>
    <dbReference type="NCBI Taxonomy" id="768535"/>
    <lineage>
        <taxon>Bacteria</taxon>
        <taxon>Pseudomonadati</taxon>
        <taxon>Acidobacteriota</taxon>
        <taxon>Terriglobia</taxon>
        <taxon>Terriglobales</taxon>
        <taxon>Acidobacteriaceae</taxon>
        <taxon>Acidipila</taxon>
    </lineage>
</organism>
<dbReference type="InterPro" id="IPR020846">
    <property type="entry name" value="MFS_dom"/>
</dbReference>
<comment type="caution">
    <text evidence="8">The sequence shown here is derived from an EMBL/GenBank/DDBJ whole genome shotgun (WGS) entry which is preliminary data.</text>
</comment>
<dbReference type="Proteomes" id="UP000295210">
    <property type="component" value="Unassembled WGS sequence"/>
</dbReference>
<reference evidence="8 9" key="1">
    <citation type="submission" date="2019-03" db="EMBL/GenBank/DDBJ databases">
        <title>Genomic Encyclopedia of Type Strains, Phase IV (KMG-IV): sequencing the most valuable type-strain genomes for metagenomic binning, comparative biology and taxonomic classification.</title>
        <authorList>
            <person name="Goeker M."/>
        </authorList>
    </citation>
    <scope>NUCLEOTIDE SEQUENCE [LARGE SCALE GENOMIC DNA]</scope>
    <source>
        <strain evidence="8 9">DSM 103428</strain>
    </source>
</reference>
<evidence type="ECO:0000259" key="7">
    <source>
        <dbReference type="PROSITE" id="PS50850"/>
    </source>
</evidence>
<feature type="transmembrane region" description="Helical" evidence="6">
    <location>
        <begin position="294"/>
        <end position="311"/>
    </location>
</feature>
<evidence type="ECO:0000313" key="9">
    <source>
        <dbReference type="Proteomes" id="UP000295210"/>
    </source>
</evidence>
<keyword evidence="9" id="KW-1185">Reference proteome</keyword>
<feature type="transmembrane region" description="Helical" evidence="6">
    <location>
        <begin position="223"/>
        <end position="244"/>
    </location>
</feature>
<keyword evidence="3 6" id="KW-0812">Transmembrane</keyword>
<feature type="transmembrane region" description="Helical" evidence="6">
    <location>
        <begin position="355"/>
        <end position="376"/>
    </location>
</feature>
<dbReference type="EMBL" id="SMGK01000001">
    <property type="protein sequence ID" value="TCK75730.1"/>
    <property type="molecule type" value="Genomic_DNA"/>
</dbReference>
<dbReference type="InterPro" id="IPR011701">
    <property type="entry name" value="MFS"/>
</dbReference>
<dbReference type="PANTHER" id="PTHR43124:SF3">
    <property type="entry name" value="CHLORAMPHENICOL EFFLUX PUMP RV0191"/>
    <property type="match status" value="1"/>
</dbReference>
<dbReference type="PROSITE" id="PS50850">
    <property type="entry name" value="MFS"/>
    <property type="match status" value="1"/>
</dbReference>
<gene>
    <name evidence="8" type="ORF">C7378_0721</name>
</gene>
<proteinExistence type="predicted"/>
<feature type="transmembrane region" description="Helical" evidence="6">
    <location>
        <begin position="382"/>
        <end position="402"/>
    </location>
</feature>
<feature type="transmembrane region" description="Helical" evidence="6">
    <location>
        <begin position="264"/>
        <end position="282"/>
    </location>
</feature>
<feature type="transmembrane region" description="Helical" evidence="6">
    <location>
        <begin position="317"/>
        <end position="334"/>
    </location>
</feature>
<dbReference type="Pfam" id="PF07690">
    <property type="entry name" value="MFS_1"/>
    <property type="match status" value="1"/>
</dbReference>
<evidence type="ECO:0000256" key="6">
    <source>
        <dbReference type="SAM" id="Phobius"/>
    </source>
</evidence>
<dbReference type="OrthoDB" id="9794076at2"/>
<evidence type="ECO:0000256" key="3">
    <source>
        <dbReference type="ARBA" id="ARBA00022692"/>
    </source>
</evidence>
<feature type="transmembrane region" description="Helical" evidence="6">
    <location>
        <begin position="144"/>
        <end position="162"/>
    </location>
</feature>
<keyword evidence="2" id="KW-1003">Cell membrane</keyword>
<dbReference type="InterPro" id="IPR050189">
    <property type="entry name" value="MFS_Efflux_Transporters"/>
</dbReference>
<dbReference type="AlphaFoldDB" id="A0A4R1LDV8"/>
<feature type="transmembrane region" description="Helical" evidence="6">
    <location>
        <begin position="51"/>
        <end position="70"/>
    </location>
</feature>
<dbReference type="SUPFAM" id="SSF103473">
    <property type="entry name" value="MFS general substrate transporter"/>
    <property type="match status" value="1"/>
</dbReference>
<feature type="transmembrane region" description="Helical" evidence="6">
    <location>
        <begin position="103"/>
        <end position="124"/>
    </location>
</feature>
<evidence type="ECO:0000256" key="4">
    <source>
        <dbReference type="ARBA" id="ARBA00022989"/>
    </source>
</evidence>
<keyword evidence="4 6" id="KW-1133">Transmembrane helix</keyword>
<feature type="transmembrane region" description="Helical" evidence="6">
    <location>
        <begin position="77"/>
        <end position="97"/>
    </location>
</feature>
<dbReference type="Gene3D" id="1.20.1250.20">
    <property type="entry name" value="MFS general substrate transporter like domains"/>
    <property type="match status" value="2"/>
</dbReference>
<dbReference type="GO" id="GO:0022857">
    <property type="term" value="F:transmembrane transporter activity"/>
    <property type="evidence" value="ECO:0007669"/>
    <property type="project" value="InterPro"/>
</dbReference>
<sequence length="417" mass="44282">MQGSRIGYKWLVVATLWFICFLNYADRSAIFSLFPLLKTSLHLSDLELGIVGSSFMWMYALFGPVAGWLGDRWSRRWLIMGGLLLWIVLVFATSLAHSYMQLAVLRGLSGLGEAFYFPAAMSLISSWHGPETRSRAMSIHQSAVYLGSIGGGSLAGIMGQHLGWRSSFLFFGGLGVAVAVGVAFVFFSEDGAYAGGALPEPVVAAGDTGLLRTAGMLLGDARVVRLIVVFIGANFVAMAFMTWLPTLLHTKFHMTVGMAGVTGTLYLQLASVLGVITGGMLADKLVHRHAGGRMLTQALGMVAGVGFLFLTGRAASVSLLIAAMIGFGYCKGVYDSNIFASLYDVVPTQLRASAAGLMNSLGWLGGGFAPIAVALGSARYGMSASLSATSLIYLMLSMLLFYNARTVRTRSAQAPAA</sequence>
<name>A0A4R1LDV8_9BACT</name>
<evidence type="ECO:0000256" key="2">
    <source>
        <dbReference type="ARBA" id="ARBA00022475"/>
    </source>
</evidence>
<dbReference type="InterPro" id="IPR036259">
    <property type="entry name" value="MFS_trans_sf"/>
</dbReference>
<dbReference type="RefSeq" id="WP_131991757.1">
    <property type="nucleotide sequence ID" value="NZ_SMGK01000001.1"/>
</dbReference>
<comment type="subcellular location">
    <subcellularLocation>
        <location evidence="1">Cell membrane</location>
        <topology evidence="1">Multi-pass membrane protein</topology>
    </subcellularLocation>
</comment>
<protein>
    <submittedName>
        <fullName evidence="8">Putative MFS family arabinose efflux permease</fullName>
    </submittedName>
</protein>
<evidence type="ECO:0000313" key="8">
    <source>
        <dbReference type="EMBL" id="TCK75730.1"/>
    </source>
</evidence>
<dbReference type="PANTHER" id="PTHR43124">
    <property type="entry name" value="PURINE EFFLUX PUMP PBUE"/>
    <property type="match status" value="1"/>
</dbReference>
<keyword evidence="5 6" id="KW-0472">Membrane</keyword>
<dbReference type="GO" id="GO:0005886">
    <property type="term" value="C:plasma membrane"/>
    <property type="evidence" value="ECO:0007669"/>
    <property type="project" value="UniProtKB-SubCell"/>
</dbReference>
<accession>A0A4R1LDV8</accession>
<evidence type="ECO:0000256" key="1">
    <source>
        <dbReference type="ARBA" id="ARBA00004651"/>
    </source>
</evidence>
<evidence type="ECO:0000256" key="5">
    <source>
        <dbReference type="ARBA" id="ARBA00023136"/>
    </source>
</evidence>
<feature type="domain" description="Major facilitator superfamily (MFS) profile" evidence="7">
    <location>
        <begin position="12"/>
        <end position="405"/>
    </location>
</feature>
<feature type="transmembrane region" description="Helical" evidence="6">
    <location>
        <begin position="168"/>
        <end position="187"/>
    </location>
</feature>